<accession>A0A3N1ZQ20</accession>
<feature type="transmembrane region" description="Helical" evidence="1">
    <location>
        <begin position="82"/>
        <end position="105"/>
    </location>
</feature>
<evidence type="ECO:0000313" key="2">
    <source>
        <dbReference type="EMBL" id="ROR53003.1"/>
    </source>
</evidence>
<keyword evidence="1" id="KW-1133">Transmembrane helix</keyword>
<feature type="transmembrane region" description="Helical" evidence="1">
    <location>
        <begin position="20"/>
        <end position="43"/>
    </location>
</feature>
<keyword evidence="1" id="KW-0812">Transmembrane</keyword>
<dbReference type="EMBL" id="RKHG01000001">
    <property type="protein sequence ID" value="ROR53003.1"/>
    <property type="molecule type" value="Genomic_DNA"/>
</dbReference>
<comment type="caution">
    <text evidence="2">The sequence shown here is derived from an EMBL/GenBank/DDBJ whole genome shotgun (WGS) entry which is preliminary data.</text>
</comment>
<dbReference type="AlphaFoldDB" id="A0A3N1ZQ20"/>
<evidence type="ECO:0000313" key="3">
    <source>
        <dbReference type="Proteomes" id="UP000275749"/>
    </source>
</evidence>
<proteinExistence type="predicted"/>
<evidence type="ECO:0000256" key="1">
    <source>
        <dbReference type="SAM" id="Phobius"/>
    </source>
</evidence>
<evidence type="ECO:0008006" key="4">
    <source>
        <dbReference type="Google" id="ProtNLM"/>
    </source>
</evidence>
<keyword evidence="1" id="KW-0472">Membrane</keyword>
<gene>
    <name evidence="2" type="ORF">EDD41_0124</name>
</gene>
<reference evidence="2 3" key="1">
    <citation type="submission" date="2018-11" db="EMBL/GenBank/DDBJ databases">
        <title>Sequencing the genomes of 1000 actinobacteria strains.</title>
        <authorList>
            <person name="Klenk H.-P."/>
        </authorList>
    </citation>
    <scope>NUCLEOTIDE SEQUENCE [LARGE SCALE GENOMIC DNA]</scope>
    <source>
        <strain evidence="2 3">DSM 10546</strain>
    </source>
</reference>
<sequence length="157" mass="16218">MSVPDQRVALWHMPHLAASFRMMGGALLASLVALLPVGTFGWFNAGPNGLVSGLLGAVTVIAFLGGGTPIQLAAMGQGSHQAVGLVLVGYVSRVAMLGLVLGALGPGRSHWNPDVNSAVVGIVLTSLAWIAGLVITHSRTRIPVFDTEYRAPARDGD</sequence>
<organism evidence="2 3">
    <name type="scientific">Luteococcus japonicus</name>
    <dbReference type="NCBI Taxonomy" id="33984"/>
    <lineage>
        <taxon>Bacteria</taxon>
        <taxon>Bacillati</taxon>
        <taxon>Actinomycetota</taxon>
        <taxon>Actinomycetes</taxon>
        <taxon>Propionibacteriales</taxon>
        <taxon>Propionibacteriaceae</taxon>
        <taxon>Luteococcus</taxon>
    </lineage>
</organism>
<dbReference type="RefSeq" id="WP_094764706.1">
    <property type="nucleotide sequence ID" value="NZ_RKHG01000001.1"/>
</dbReference>
<feature type="transmembrane region" description="Helical" evidence="1">
    <location>
        <begin position="117"/>
        <end position="135"/>
    </location>
</feature>
<dbReference type="Proteomes" id="UP000275749">
    <property type="component" value="Unassembled WGS sequence"/>
</dbReference>
<feature type="transmembrane region" description="Helical" evidence="1">
    <location>
        <begin position="49"/>
        <end position="70"/>
    </location>
</feature>
<protein>
    <recommendedName>
        <fullName evidence="4">ATP synthase protein I</fullName>
    </recommendedName>
</protein>
<name>A0A3N1ZQ20_9ACTN</name>